<dbReference type="Gene3D" id="3.30.2010.10">
    <property type="entry name" value="Metalloproteases ('zincins'), catalytic domain"/>
    <property type="match status" value="1"/>
</dbReference>
<dbReference type="Pfam" id="PF01863">
    <property type="entry name" value="YgjP-like"/>
    <property type="match status" value="1"/>
</dbReference>
<dbReference type="PANTHER" id="PTHR30399:SF1">
    <property type="entry name" value="UTP PYROPHOSPHATASE"/>
    <property type="match status" value="1"/>
</dbReference>
<dbReference type="RefSeq" id="WP_173139173.1">
    <property type="nucleotide sequence ID" value="NZ_CBCSGW010000004.1"/>
</dbReference>
<evidence type="ECO:0000313" key="3">
    <source>
        <dbReference type="Proteomes" id="UP000763557"/>
    </source>
</evidence>
<reference evidence="2 3" key="1">
    <citation type="submission" date="2020-01" db="EMBL/GenBank/DDBJ databases">
        <title>Kibdelosporangium persica a novel Actinomycetes from a hot desert in Iran.</title>
        <authorList>
            <person name="Safaei N."/>
            <person name="Zaburannyi N."/>
            <person name="Mueller R."/>
            <person name="Wink J."/>
        </authorList>
    </citation>
    <scope>NUCLEOTIDE SEQUENCE [LARGE SCALE GENOMIC DNA]</scope>
    <source>
        <strain evidence="2 3">4NS15</strain>
    </source>
</reference>
<protein>
    <submittedName>
        <fullName evidence="2">M48 family metallopeptidase</fullName>
    </submittedName>
</protein>
<dbReference type="PANTHER" id="PTHR30399">
    <property type="entry name" value="UNCHARACTERIZED PROTEIN YGJP"/>
    <property type="match status" value="1"/>
</dbReference>
<comment type="caution">
    <text evidence="2">The sequence shown here is derived from an EMBL/GenBank/DDBJ whole genome shotgun (WGS) entry which is preliminary data.</text>
</comment>
<evidence type="ECO:0000259" key="1">
    <source>
        <dbReference type="Pfam" id="PF01863"/>
    </source>
</evidence>
<dbReference type="CDD" id="cd07344">
    <property type="entry name" value="M48_yhfN_like"/>
    <property type="match status" value="1"/>
</dbReference>
<proteinExistence type="predicted"/>
<dbReference type="InterPro" id="IPR053136">
    <property type="entry name" value="UTP_pyrophosphatase-like"/>
</dbReference>
<gene>
    <name evidence="2" type="ORF">GC106_64780</name>
</gene>
<dbReference type="InterPro" id="IPR002725">
    <property type="entry name" value="YgjP-like_metallopeptidase"/>
</dbReference>
<dbReference type="EMBL" id="JAAATY010000025">
    <property type="protein sequence ID" value="NRN69222.1"/>
    <property type="molecule type" value="Genomic_DNA"/>
</dbReference>
<dbReference type="Proteomes" id="UP000763557">
    <property type="component" value="Unassembled WGS sequence"/>
</dbReference>
<accession>A0ABX2FCZ0</accession>
<organism evidence="2 3">
    <name type="scientific">Kibdelosporangium persicum</name>
    <dbReference type="NCBI Taxonomy" id="2698649"/>
    <lineage>
        <taxon>Bacteria</taxon>
        <taxon>Bacillati</taxon>
        <taxon>Actinomycetota</taxon>
        <taxon>Actinomycetes</taxon>
        <taxon>Pseudonocardiales</taxon>
        <taxon>Pseudonocardiaceae</taxon>
        <taxon>Kibdelosporangium</taxon>
    </lineage>
</organism>
<name>A0ABX2FCZ0_9PSEU</name>
<sequence>MSGPDAFLAALAALDLPPEWQVEVAIRPRRRTTGIQVNPGGGVAVLIPPTAAPEQVARFVGSRRGWITEKVATATQLAPDHAVKEFVEGEEFDLLGRRYRLRLVDASPAGAAQLPVITSDGVLSARRQRPELVRRAVIGLYQQVGLAWLRREGRQYELDGHITGLNYAVRDLGRRRWGIYEGPPKHTTTLHWAVFGLPLRLIEYVLVHEQAHATQPSGAAHGRAWKRQMYLWMPDWQRRRTELAEVGRHAWLGDRSRRS</sequence>
<evidence type="ECO:0000313" key="2">
    <source>
        <dbReference type="EMBL" id="NRN69222.1"/>
    </source>
</evidence>
<feature type="domain" description="YgjP-like metallopeptidase" evidence="1">
    <location>
        <begin position="31"/>
        <end position="244"/>
    </location>
</feature>
<keyword evidence="3" id="KW-1185">Reference proteome</keyword>